<evidence type="ECO:0000256" key="6">
    <source>
        <dbReference type="SAM" id="SignalP"/>
    </source>
</evidence>
<evidence type="ECO:0000256" key="4">
    <source>
        <dbReference type="ARBA" id="ARBA00023157"/>
    </source>
</evidence>
<feature type="domain" description="Sushi" evidence="7">
    <location>
        <begin position="51"/>
        <end position="112"/>
    </location>
</feature>
<feature type="disulfide bond" evidence="5">
    <location>
        <begin position="575"/>
        <end position="602"/>
    </location>
</feature>
<name>A0AAD4RAH0_9BILA</name>
<dbReference type="Proteomes" id="UP001201812">
    <property type="component" value="Unassembled WGS sequence"/>
</dbReference>
<keyword evidence="9" id="KW-1185">Reference proteome</keyword>
<feature type="chain" id="PRO_5042263015" evidence="6">
    <location>
        <begin position="22"/>
        <end position="616"/>
    </location>
</feature>
<evidence type="ECO:0000256" key="1">
    <source>
        <dbReference type="ARBA" id="ARBA00004328"/>
    </source>
</evidence>
<feature type="domain" description="Sushi" evidence="7">
    <location>
        <begin position="292"/>
        <end position="355"/>
    </location>
</feature>
<dbReference type="PANTHER" id="PTHR45785">
    <property type="entry name" value="COMPLEMENT FACTOR H-RELATED"/>
    <property type="match status" value="1"/>
</dbReference>
<dbReference type="EMBL" id="JAKKPZ010000001">
    <property type="protein sequence ID" value="KAI1728388.1"/>
    <property type="molecule type" value="Genomic_DNA"/>
</dbReference>
<keyword evidence="2 5" id="KW-0768">Sushi</keyword>
<reference evidence="8" key="1">
    <citation type="submission" date="2022-01" db="EMBL/GenBank/DDBJ databases">
        <title>Genome Sequence Resource for Two Populations of Ditylenchus destructor, the Migratory Endoparasitic Phytonematode.</title>
        <authorList>
            <person name="Zhang H."/>
            <person name="Lin R."/>
            <person name="Xie B."/>
        </authorList>
    </citation>
    <scope>NUCLEOTIDE SEQUENCE</scope>
    <source>
        <strain evidence="8">BazhouSP</strain>
    </source>
</reference>
<feature type="domain" description="Sushi" evidence="7">
    <location>
        <begin position="212"/>
        <end position="274"/>
    </location>
</feature>
<evidence type="ECO:0000313" key="8">
    <source>
        <dbReference type="EMBL" id="KAI1728388.1"/>
    </source>
</evidence>
<feature type="domain" description="Sushi" evidence="7">
    <location>
        <begin position="129"/>
        <end position="192"/>
    </location>
</feature>
<sequence length="616" mass="61803">MNSIYKLLFCVLMGLTGTTVSLSTIHSPLNGTTKMSAEKHEIQKRQLGTGIACTPLTALNGVINYMQTNPSLQYSSGTTALLQCNIGYTVSGSSSAVCNNGIWSPTIGTCIQGGFGGITTFPGSFGTGGACLAMLAPLNGHLSYSTGGVTGPFTSGTSVSVICNGGFTISGSQSAVCQSGTWQPAILGSCIQSGSTIPGTIGFPGSSFGSGVQCPAAPQPFNGQVQYSGVQNGGMYPSGTTATLTCNMGNFVSGSSTSTCSNGIWTPSFGICTSSSLGTGLTGTPIGFGTGTQCLFPISPPIGGSVQYSTGSTTGPYSEGSSATLICNGGTSLGSSTSICQSGQWQPSMFAGCSNTGMGINNGFGTTGAFGQQCLAPLPAVVGGIINYSQGTQFGPFNQGTSATLQCTNGQQATGSLSSTCNGGFWQPAILGPCGGLFGTTMSGFNTGLNGQQCAMGLLAPLNGRITYSQSGSSMPLTSLGPYTQGTTATLSCNPGFFVVGGQSTAICQNGMFQPSTLGTCSSTGTFNPTDFSGSNASMNNTCYNFPQPEGGQISYSPVNGGAPYPIGTVASLVCEKGFVSNGSTFTNCQSTGWSPSSLGQCKQGITSIINESTIV</sequence>
<dbReference type="InterPro" id="IPR000436">
    <property type="entry name" value="Sushi_SCR_CCP_dom"/>
</dbReference>
<organism evidence="8 9">
    <name type="scientific">Ditylenchus destructor</name>
    <dbReference type="NCBI Taxonomy" id="166010"/>
    <lineage>
        <taxon>Eukaryota</taxon>
        <taxon>Metazoa</taxon>
        <taxon>Ecdysozoa</taxon>
        <taxon>Nematoda</taxon>
        <taxon>Chromadorea</taxon>
        <taxon>Rhabditida</taxon>
        <taxon>Tylenchina</taxon>
        <taxon>Tylenchomorpha</taxon>
        <taxon>Sphaerularioidea</taxon>
        <taxon>Anguinidae</taxon>
        <taxon>Anguininae</taxon>
        <taxon>Ditylenchus</taxon>
    </lineage>
</organism>
<comment type="caution">
    <text evidence="5">Lacks conserved residue(s) required for the propagation of feature annotation.</text>
</comment>
<dbReference type="Pfam" id="PF00084">
    <property type="entry name" value="Sushi"/>
    <property type="match status" value="5"/>
</dbReference>
<evidence type="ECO:0000259" key="7">
    <source>
        <dbReference type="PROSITE" id="PS50923"/>
    </source>
</evidence>
<gene>
    <name evidence="8" type="ORF">DdX_00566</name>
</gene>
<dbReference type="AlphaFoldDB" id="A0AAD4RAH0"/>
<keyword evidence="4 5" id="KW-1015">Disulfide bond</keyword>
<feature type="signal peptide" evidence="6">
    <location>
        <begin position="1"/>
        <end position="21"/>
    </location>
</feature>
<dbReference type="SUPFAM" id="SSF57535">
    <property type="entry name" value="Complement control module/SCR domain"/>
    <property type="match status" value="5"/>
</dbReference>
<evidence type="ECO:0000256" key="5">
    <source>
        <dbReference type="PROSITE-ProRule" id="PRU00302"/>
    </source>
</evidence>
<dbReference type="InterPro" id="IPR051503">
    <property type="entry name" value="ComplSys_Reg/VirEntry_Med"/>
</dbReference>
<evidence type="ECO:0000256" key="2">
    <source>
        <dbReference type="ARBA" id="ARBA00022659"/>
    </source>
</evidence>
<feature type="disulfide bond" evidence="5">
    <location>
        <begin position="163"/>
        <end position="190"/>
    </location>
</feature>
<feature type="domain" description="Sushi" evidence="7">
    <location>
        <begin position="541"/>
        <end position="604"/>
    </location>
</feature>
<protein>
    <submittedName>
        <fullName evidence="8">Sushi repeat (SCR repeat) domain-containing protein</fullName>
    </submittedName>
</protein>
<comment type="caution">
    <text evidence="8">The sequence shown here is derived from an EMBL/GenBank/DDBJ whole genome shotgun (WGS) entry which is preliminary data.</text>
</comment>
<comment type="subcellular location">
    <subcellularLocation>
        <location evidence="1">Virion</location>
    </subcellularLocation>
</comment>
<dbReference type="InterPro" id="IPR035976">
    <property type="entry name" value="Sushi/SCR/CCP_sf"/>
</dbReference>
<evidence type="ECO:0000313" key="9">
    <source>
        <dbReference type="Proteomes" id="UP001201812"/>
    </source>
</evidence>
<proteinExistence type="predicted"/>
<dbReference type="CDD" id="cd00033">
    <property type="entry name" value="CCP"/>
    <property type="match status" value="4"/>
</dbReference>
<dbReference type="Gene3D" id="2.10.70.10">
    <property type="entry name" value="Complement Module, domain 1"/>
    <property type="match status" value="5"/>
</dbReference>
<dbReference type="PANTHER" id="PTHR45785:SF2">
    <property type="entry name" value="COMPLEMENT FACTOR H-RELATED"/>
    <property type="match status" value="1"/>
</dbReference>
<evidence type="ECO:0000256" key="3">
    <source>
        <dbReference type="ARBA" id="ARBA00022729"/>
    </source>
</evidence>
<dbReference type="SMART" id="SM00032">
    <property type="entry name" value="CCP"/>
    <property type="match status" value="7"/>
</dbReference>
<dbReference type="PROSITE" id="PS50923">
    <property type="entry name" value="SUSHI"/>
    <property type="match status" value="5"/>
</dbReference>
<keyword evidence="3 6" id="KW-0732">Signal</keyword>
<accession>A0AAD4RAH0</accession>